<dbReference type="EMBL" id="WWCV01000022">
    <property type="protein sequence ID" value="MYN17869.1"/>
    <property type="molecule type" value="Genomic_DNA"/>
</dbReference>
<keyword evidence="3" id="KW-0067">ATP-binding</keyword>
<proteinExistence type="predicted"/>
<dbReference type="GO" id="GO:0003677">
    <property type="term" value="F:DNA binding"/>
    <property type="evidence" value="ECO:0007669"/>
    <property type="project" value="InterPro"/>
</dbReference>
<dbReference type="GO" id="GO:0005524">
    <property type="term" value="F:ATP binding"/>
    <property type="evidence" value="ECO:0007669"/>
    <property type="project" value="InterPro"/>
</dbReference>
<name>A0A845HK67_9BURK</name>
<dbReference type="Pfam" id="PF04851">
    <property type="entry name" value="ResIII"/>
    <property type="match status" value="1"/>
</dbReference>
<dbReference type="CDD" id="cd17926">
    <property type="entry name" value="DEXHc_RE"/>
    <property type="match status" value="1"/>
</dbReference>
<evidence type="ECO:0000313" key="3">
    <source>
        <dbReference type="EMBL" id="MYN17869.1"/>
    </source>
</evidence>
<dbReference type="GO" id="GO:0005829">
    <property type="term" value="C:cytosol"/>
    <property type="evidence" value="ECO:0007669"/>
    <property type="project" value="TreeGrafter"/>
</dbReference>
<organism evidence="3 4">
    <name type="scientific">Duganella vulcania</name>
    <dbReference type="NCBI Taxonomy" id="2692166"/>
    <lineage>
        <taxon>Bacteria</taxon>
        <taxon>Pseudomonadati</taxon>
        <taxon>Pseudomonadota</taxon>
        <taxon>Betaproteobacteria</taxon>
        <taxon>Burkholderiales</taxon>
        <taxon>Oxalobacteraceae</taxon>
        <taxon>Telluria group</taxon>
        <taxon>Duganella</taxon>
    </lineage>
</organism>
<dbReference type="PANTHER" id="PTHR47396">
    <property type="entry name" value="TYPE I RESTRICTION ENZYME ECOKI R PROTEIN"/>
    <property type="match status" value="1"/>
</dbReference>
<keyword evidence="4" id="KW-1185">Reference proteome</keyword>
<keyword evidence="3" id="KW-0547">Nucleotide-binding</keyword>
<evidence type="ECO:0000259" key="1">
    <source>
        <dbReference type="PROSITE" id="PS51192"/>
    </source>
</evidence>
<dbReference type="GO" id="GO:0016787">
    <property type="term" value="F:hydrolase activity"/>
    <property type="evidence" value="ECO:0007669"/>
    <property type="project" value="InterPro"/>
</dbReference>
<sequence>MSQAQNEAESPTTISLPAIVFGPVRYPIGYANCVLRPPEETAVLGESELARKGGDSDRLLEFANGEKIVVTARRKPALPEGVDGALAQDGDGSYRWIAHRLLAAYGERVERTGLAQCSADTAASWNGLFSFKAEIIDQDGKVKQGSEGLRPPQLGALHAVGAHWSISKQPATVVMPTGTGKTETMLSTLAAFCTSPMLVVVPSEALRDQTMRKFLTFGLLRRLKVLNASAKNPVVGYVTKRPKSAGDLGIFRDCNVIVATMSAVGDGKALQFATAISNMVQVLVVDEAHHLGAPGWNKFREAFDGVPVLQFTATPFRRDGRIVDGTVIYSYPLRKAQEDGYFRPIDFCPIYEIDESSADRSIAEAAVEKLRQDLRNGFDHLLMARCVSIERATAIHAIYAEIAGDMVPLLVHSEARDATSDLERLRSGKSRIVVCVNMLGEGFDLPQLKVAAIHDLHKSLAILLQFAGRFTRSSGEQIGRATVIANIADLNVSSALERLYSEDADWNVLLSEMSSNAAREHSRLISFMKKSQRLGEKGDGEDHSISHFLLHPPLSMLAYECKNFSPKRFHVALPKALSVRAAWLSESGNTLFFVTRAEPSVRWSRSKSLLDRQWDLFVIHFDETLKLMYLSSTDHSTPHEKLAQAIGATRMLSGDVIFRALGKINRLLFQSIGVKKHGRRNLRYAMYTGADVAEALSMTERAGSVKSNLSGNGWEEGRRVSIGCSYKGRVWTVEQGTILELTDWCEKVGQKLCDTSIDPDKIIEHVLIPEELTAFPDKPVLSVEWPVEILGQSESRVAFVKGDAEYPLYLTELRFSELDAAKGLLRFDLVDSTETAITSLVLTLNDTDGFSVTSSQSVTIRNGKLESELGDYLSDYPPLVRFVDLTEVDGNLYIAPKHVQKHLVPPQSFESWDWSGVDRTRESYWKDGTERKDSVQWRAAQEFIAKGYSFVFDDDSAGEAADLVCISEEDDHIRLALVHCKFSGGADPGERVKDVVEVCSQATRSAKWKWKFVDLCKHILSRNERLAKDRPSRCLNGNITQLNKFVRACRLKEVRVEVYVVQPGLSQRSHTDDQAAVLGASASYLKETIGVELRIVCDE</sequence>
<reference evidence="3 4" key="1">
    <citation type="submission" date="2019-12" db="EMBL/GenBank/DDBJ databases">
        <title>Novel species isolated from a subtropical stream in China.</title>
        <authorList>
            <person name="Lu H."/>
        </authorList>
    </citation>
    <scope>NUCLEOTIDE SEQUENCE [LARGE SCALE GENOMIC DNA]</scope>
    <source>
        <strain evidence="3 4">FT107W</strain>
    </source>
</reference>
<dbReference type="Pfam" id="PF00271">
    <property type="entry name" value="Helicase_C"/>
    <property type="match status" value="1"/>
</dbReference>
<dbReference type="RefSeq" id="WP_161090463.1">
    <property type="nucleotide sequence ID" value="NZ_WWCV01000022.1"/>
</dbReference>
<accession>A0A845HK67</accession>
<dbReference type="CDD" id="cd18785">
    <property type="entry name" value="SF2_C"/>
    <property type="match status" value="1"/>
</dbReference>
<dbReference type="SUPFAM" id="SSF52540">
    <property type="entry name" value="P-loop containing nucleoside triphosphate hydrolases"/>
    <property type="match status" value="1"/>
</dbReference>
<dbReference type="SMART" id="SM00487">
    <property type="entry name" value="DEXDc"/>
    <property type="match status" value="1"/>
</dbReference>
<gene>
    <name evidence="3" type="ORF">GTP81_14005</name>
</gene>
<dbReference type="InterPro" id="IPR001650">
    <property type="entry name" value="Helicase_C-like"/>
</dbReference>
<evidence type="ECO:0000313" key="4">
    <source>
        <dbReference type="Proteomes" id="UP000484875"/>
    </source>
</evidence>
<dbReference type="PANTHER" id="PTHR47396:SF1">
    <property type="entry name" value="ATP-DEPENDENT HELICASE IRC3-RELATED"/>
    <property type="match status" value="1"/>
</dbReference>
<dbReference type="InterPro" id="IPR050742">
    <property type="entry name" value="Helicase_Restrict-Modif_Enz"/>
</dbReference>
<dbReference type="InterPro" id="IPR006935">
    <property type="entry name" value="Helicase/UvrB_N"/>
</dbReference>
<dbReference type="InterPro" id="IPR014001">
    <property type="entry name" value="Helicase_ATP-bd"/>
</dbReference>
<keyword evidence="3" id="KW-0378">Hydrolase</keyword>
<dbReference type="PROSITE" id="PS51194">
    <property type="entry name" value="HELICASE_CTER"/>
    <property type="match status" value="1"/>
</dbReference>
<dbReference type="SMART" id="SM00490">
    <property type="entry name" value="HELICc"/>
    <property type="match status" value="1"/>
</dbReference>
<comment type="caution">
    <text evidence="3">The sequence shown here is derived from an EMBL/GenBank/DDBJ whole genome shotgun (WGS) entry which is preliminary data.</text>
</comment>
<dbReference type="InterPro" id="IPR027417">
    <property type="entry name" value="P-loop_NTPase"/>
</dbReference>
<dbReference type="PROSITE" id="PS51192">
    <property type="entry name" value="HELICASE_ATP_BIND_1"/>
    <property type="match status" value="1"/>
</dbReference>
<feature type="domain" description="Helicase C-terminal" evidence="2">
    <location>
        <begin position="366"/>
        <end position="521"/>
    </location>
</feature>
<dbReference type="Proteomes" id="UP000484875">
    <property type="component" value="Unassembled WGS sequence"/>
</dbReference>
<dbReference type="Gene3D" id="3.40.50.300">
    <property type="entry name" value="P-loop containing nucleotide triphosphate hydrolases"/>
    <property type="match status" value="2"/>
</dbReference>
<keyword evidence="3" id="KW-0347">Helicase</keyword>
<feature type="domain" description="Helicase ATP-binding" evidence="1">
    <location>
        <begin position="162"/>
        <end position="333"/>
    </location>
</feature>
<evidence type="ECO:0000259" key="2">
    <source>
        <dbReference type="PROSITE" id="PS51194"/>
    </source>
</evidence>
<protein>
    <submittedName>
        <fullName evidence="3">DEAD/DEAH box helicase family protein</fullName>
    </submittedName>
</protein>
<dbReference type="GO" id="GO:0004386">
    <property type="term" value="F:helicase activity"/>
    <property type="evidence" value="ECO:0007669"/>
    <property type="project" value="UniProtKB-KW"/>
</dbReference>
<dbReference type="AlphaFoldDB" id="A0A845HK67"/>